<evidence type="ECO:0000256" key="7">
    <source>
        <dbReference type="ARBA" id="ARBA00023136"/>
    </source>
</evidence>
<dbReference type="InterPro" id="IPR042094">
    <property type="entry name" value="T2SS_GspF_sf"/>
</dbReference>
<dbReference type="GO" id="GO:0015628">
    <property type="term" value="P:protein secretion by the type II secretion system"/>
    <property type="evidence" value="ECO:0007669"/>
    <property type="project" value="TreeGrafter"/>
</dbReference>
<evidence type="ECO:0000256" key="4">
    <source>
        <dbReference type="ARBA" id="ARBA00022519"/>
    </source>
</evidence>
<gene>
    <name evidence="10" type="ORF">A3B30_01440</name>
</gene>
<reference evidence="10 11" key="1">
    <citation type="journal article" date="2016" name="Nat. Commun.">
        <title>Thousands of microbial genomes shed light on interconnected biogeochemical processes in an aquifer system.</title>
        <authorList>
            <person name="Anantharaman K."/>
            <person name="Brown C.T."/>
            <person name="Hug L.A."/>
            <person name="Sharon I."/>
            <person name="Castelle C.J."/>
            <person name="Probst A.J."/>
            <person name="Thomas B.C."/>
            <person name="Singh A."/>
            <person name="Wilkins M.J."/>
            <person name="Karaoz U."/>
            <person name="Brodie E.L."/>
            <person name="Williams K.H."/>
            <person name="Hubbard S.S."/>
            <person name="Banfield J.F."/>
        </authorList>
    </citation>
    <scope>NUCLEOTIDE SEQUENCE [LARGE SCALE GENOMIC DNA]</scope>
</reference>
<evidence type="ECO:0000256" key="3">
    <source>
        <dbReference type="ARBA" id="ARBA00022475"/>
    </source>
</evidence>
<evidence type="ECO:0000256" key="8">
    <source>
        <dbReference type="SAM" id="Phobius"/>
    </source>
</evidence>
<feature type="transmembrane region" description="Helical" evidence="8">
    <location>
        <begin position="221"/>
        <end position="240"/>
    </location>
</feature>
<evidence type="ECO:0000313" key="10">
    <source>
        <dbReference type="EMBL" id="OGY90285.1"/>
    </source>
</evidence>
<dbReference type="Gene3D" id="1.20.81.30">
    <property type="entry name" value="Type II secretion system (T2SS), domain F"/>
    <property type="match status" value="2"/>
</dbReference>
<evidence type="ECO:0000256" key="2">
    <source>
        <dbReference type="ARBA" id="ARBA00005745"/>
    </source>
</evidence>
<dbReference type="GO" id="GO:0005886">
    <property type="term" value="C:plasma membrane"/>
    <property type="evidence" value="ECO:0007669"/>
    <property type="project" value="UniProtKB-SubCell"/>
</dbReference>
<evidence type="ECO:0000256" key="1">
    <source>
        <dbReference type="ARBA" id="ARBA00004429"/>
    </source>
</evidence>
<feature type="transmembrane region" description="Helical" evidence="8">
    <location>
        <begin position="374"/>
        <end position="398"/>
    </location>
</feature>
<dbReference type="EMBL" id="MHKM01000049">
    <property type="protein sequence ID" value="OGY90285.1"/>
    <property type="molecule type" value="Genomic_DNA"/>
</dbReference>
<dbReference type="Proteomes" id="UP000178248">
    <property type="component" value="Unassembled WGS sequence"/>
</dbReference>
<evidence type="ECO:0000313" key="11">
    <source>
        <dbReference type="Proteomes" id="UP000178248"/>
    </source>
</evidence>
<feature type="domain" description="Type II secretion system protein GspF" evidence="9">
    <location>
        <begin position="68"/>
        <end position="191"/>
    </location>
</feature>
<evidence type="ECO:0000256" key="6">
    <source>
        <dbReference type="ARBA" id="ARBA00022989"/>
    </source>
</evidence>
<dbReference type="Pfam" id="PF00482">
    <property type="entry name" value="T2SSF"/>
    <property type="match status" value="2"/>
</dbReference>
<feature type="transmembrane region" description="Helical" evidence="8">
    <location>
        <begin position="168"/>
        <end position="190"/>
    </location>
</feature>
<evidence type="ECO:0000256" key="5">
    <source>
        <dbReference type="ARBA" id="ARBA00022692"/>
    </source>
</evidence>
<sequence>MPVFRYRALNQYGRTVRGLAEATTVEAIAELLSERHLTIISVVEHARRSLGASLKFVGRVKRKNVTIFSRQLAVMIAATVPIVQALRILATQTSDKALHQVIMTVANDIDGGMKLSSSFAKHPDVFSNFYVAMLRSGETSGRLEKVLNYLATQMEKDYDLISRIRGAMVYPVFILTAMFGVGTIMLIFVVPKMTDLLKDTGAELPLMTKLLIGVSDFLVNYWWLLVLIIMAALFSFRSYLRTPYGRRQWDTLKLHLPVFGLLFKKIILARFATGFSTLIRGGVPISRALRITGDVVSNHAFKEIIDATVKEVEDGNSITTVLAQSKIIPSMVPQMMSVGEKTGRMDEVLERVGDFYSRDVDNMIASLTSLIEPLIMIVLGAAVGVMVAAIILPIFQIANSLA</sequence>
<proteinExistence type="inferred from homology"/>
<comment type="subcellular location">
    <subcellularLocation>
        <location evidence="1">Cell inner membrane</location>
        <topology evidence="1">Multi-pass membrane protein</topology>
    </subcellularLocation>
</comment>
<keyword evidence="7 8" id="KW-0472">Membrane</keyword>
<protein>
    <recommendedName>
        <fullName evidence="9">Type II secretion system protein GspF domain-containing protein</fullName>
    </recommendedName>
</protein>
<keyword evidence="3" id="KW-1003">Cell membrane</keyword>
<feature type="domain" description="Type II secretion system protein GspF" evidence="9">
    <location>
        <begin position="272"/>
        <end position="393"/>
    </location>
</feature>
<keyword evidence="4" id="KW-0997">Cell inner membrane</keyword>
<evidence type="ECO:0000259" key="9">
    <source>
        <dbReference type="Pfam" id="PF00482"/>
    </source>
</evidence>
<dbReference type="STRING" id="1798551.A3B30_01440"/>
<accession>A0A1G2BMA9</accession>
<dbReference type="InterPro" id="IPR018076">
    <property type="entry name" value="T2SS_GspF_dom"/>
</dbReference>
<dbReference type="PRINTS" id="PR00812">
    <property type="entry name" value="BCTERIALGSPF"/>
</dbReference>
<dbReference type="AlphaFoldDB" id="A0A1G2BMA9"/>
<organism evidence="10 11">
    <name type="scientific">Candidatus Komeilibacteria bacterium RIFCSPLOWO2_01_FULL_52_15</name>
    <dbReference type="NCBI Taxonomy" id="1798551"/>
    <lineage>
        <taxon>Bacteria</taxon>
        <taxon>Candidatus Komeiliibacteriota</taxon>
    </lineage>
</organism>
<keyword evidence="6 8" id="KW-1133">Transmembrane helix</keyword>
<dbReference type="PANTHER" id="PTHR30012:SF0">
    <property type="entry name" value="TYPE II SECRETION SYSTEM PROTEIN F-RELATED"/>
    <property type="match status" value="1"/>
</dbReference>
<dbReference type="FunFam" id="1.20.81.30:FF:000001">
    <property type="entry name" value="Type II secretion system protein F"/>
    <property type="match status" value="2"/>
</dbReference>
<comment type="similarity">
    <text evidence="2">Belongs to the GSP F family.</text>
</comment>
<comment type="caution">
    <text evidence="10">The sequence shown here is derived from an EMBL/GenBank/DDBJ whole genome shotgun (WGS) entry which is preliminary data.</text>
</comment>
<keyword evidence="5 8" id="KW-0812">Transmembrane</keyword>
<name>A0A1G2BMA9_9BACT</name>
<dbReference type="InterPro" id="IPR003004">
    <property type="entry name" value="GspF/PilC"/>
</dbReference>
<dbReference type="PANTHER" id="PTHR30012">
    <property type="entry name" value="GENERAL SECRETION PATHWAY PROTEIN"/>
    <property type="match status" value="1"/>
</dbReference>